<accession>A0A1B0B2K7</accession>
<proteinExistence type="predicted"/>
<reference evidence="2" key="1">
    <citation type="submission" date="2015-01" db="EMBL/GenBank/DDBJ databases">
        <authorList>
            <person name="Aksoy S."/>
            <person name="Warren W."/>
            <person name="Wilson R.K."/>
        </authorList>
    </citation>
    <scope>NUCLEOTIDE SEQUENCE [LARGE SCALE GENOMIC DNA]</scope>
    <source>
        <strain evidence="2">IAEA</strain>
    </source>
</reference>
<dbReference type="EMBL" id="JXJN01007683">
    <property type="status" value="NOT_ANNOTATED_CDS"/>
    <property type="molecule type" value="Genomic_DNA"/>
</dbReference>
<protein>
    <submittedName>
        <fullName evidence="1">Uncharacterized protein</fullName>
    </submittedName>
</protein>
<evidence type="ECO:0000313" key="2">
    <source>
        <dbReference type="Proteomes" id="UP000092460"/>
    </source>
</evidence>
<dbReference type="AlphaFoldDB" id="A0A1B0B2K7"/>
<name>A0A1B0B2K7_9MUSC</name>
<dbReference type="STRING" id="67801.A0A1B0B2K7"/>
<dbReference type="Proteomes" id="UP000092460">
    <property type="component" value="Unassembled WGS sequence"/>
</dbReference>
<evidence type="ECO:0000313" key="1">
    <source>
        <dbReference type="EnsemblMetazoa" id="GPPI016896-PA"/>
    </source>
</evidence>
<sequence>MLKLKNSTEKQLPSKCICWYRLGISLRKSISVCPTASANASVSNTFRLFMCVVVVEHQHYDMLNKSSTLETNMPPPGHDLHGLSDSPDSADTLNFAVRDDDVILVAADVVFDKVPEKLLLDNALVITLSAKPRIEYRVDFIAVFIVVAHFRGRYNRRYRYSHHNSYKTDNSNTIVTASGIVVFISSIQCSVVACIDYYKKILCVLSC</sequence>
<dbReference type="EnsemblMetazoa" id="GPPI016896-RA">
    <property type="protein sequence ID" value="GPPI016896-PA"/>
    <property type="gene ID" value="GPPI016896"/>
</dbReference>
<dbReference type="VEuPathDB" id="VectorBase:GPPI016896"/>
<reference evidence="1" key="2">
    <citation type="submission" date="2020-05" db="UniProtKB">
        <authorList>
            <consortium name="EnsemblMetazoa"/>
        </authorList>
    </citation>
    <scope>IDENTIFICATION</scope>
    <source>
        <strain evidence="1">IAEA</strain>
    </source>
</reference>
<keyword evidence="2" id="KW-1185">Reference proteome</keyword>
<organism evidence="1 2">
    <name type="scientific">Glossina palpalis gambiensis</name>
    <dbReference type="NCBI Taxonomy" id="67801"/>
    <lineage>
        <taxon>Eukaryota</taxon>
        <taxon>Metazoa</taxon>
        <taxon>Ecdysozoa</taxon>
        <taxon>Arthropoda</taxon>
        <taxon>Hexapoda</taxon>
        <taxon>Insecta</taxon>
        <taxon>Pterygota</taxon>
        <taxon>Neoptera</taxon>
        <taxon>Endopterygota</taxon>
        <taxon>Diptera</taxon>
        <taxon>Brachycera</taxon>
        <taxon>Muscomorpha</taxon>
        <taxon>Hippoboscoidea</taxon>
        <taxon>Glossinidae</taxon>
        <taxon>Glossina</taxon>
    </lineage>
</organism>